<evidence type="ECO:0000256" key="1">
    <source>
        <dbReference type="SAM" id="Phobius"/>
    </source>
</evidence>
<gene>
    <name evidence="2" type="ORF">NYZ99_19450</name>
</gene>
<sequence>MDIKEIKATAQKAAKKVVKEVDHFAKLERFIAAVLVFTPAILYWADHHTFRDSISNYYFMEAGHWFGSLLTLAAALFIYNGAQHMSAQKEDDASIKRAKSRFGKYYNIIFGLALFGVLYFDHITFKWTHYIFASIFFVGCALTMILTRETGLNILGDVLGTLTLLFPGIHFLVEYVIWTDRNFLPSCGRNGLDLS</sequence>
<dbReference type="Pfam" id="PF23396">
    <property type="entry name" value="DUF7103"/>
    <property type="match status" value="1"/>
</dbReference>
<proteinExistence type="predicted"/>
<feature type="transmembrane region" description="Helical" evidence="1">
    <location>
        <begin position="65"/>
        <end position="82"/>
    </location>
</feature>
<feature type="transmembrane region" description="Helical" evidence="1">
    <location>
        <begin position="127"/>
        <end position="146"/>
    </location>
</feature>
<dbReference type="EMBL" id="CP104205">
    <property type="protein sequence ID" value="UWX54884.1"/>
    <property type="molecule type" value="Genomic_DNA"/>
</dbReference>
<keyword evidence="1" id="KW-1133">Transmembrane helix</keyword>
<dbReference type="Proteomes" id="UP001059209">
    <property type="component" value="Chromosome"/>
</dbReference>
<keyword evidence="1" id="KW-0472">Membrane</keyword>
<name>A0ABY5Y9G0_9FLAO</name>
<organism evidence="2 3">
    <name type="scientific">Maribacter litopenaei</name>
    <dbReference type="NCBI Taxonomy" id="2976127"/>
    <lineage>
        <taxon>Bacteria</taxon>
        <taxon>Pseudomonadati</taxon>
        <taxon>Bacteroidota</taxon>
        <taxon>Flavobacteriia</taxon>
        <taxon>Flavobacteriales</taxon>
        <taxon>Flavobacteriaceae</taxon>
        <taxon>Maribacter</taxon>
    </lineage>
</organism>
<feature type="transmembrane region" description="Helical" evidence="1">
    <location>
        <begin position="103"/>
        <end position="121"/>
    </location>
</feature>
<accession>A0ABY5Y9G0</accession>
<evidence type="ECO:0000313" key="3">
    <source>
        <dbReference type="Proteomes" id="UP001059209"/>
    </source>
</evidence>
<evidence type="ECO:0008006" key="4">
    <source>
        <dbReference type="Google" id="ProtNLM"/>
    </source>
</evidence>
<feature type="transmembrane region" description="Helical" evidence="1">
    <location>
        <begin position="158"/>
        <end position="178"/>
    </location>
</feature>
<protein>
    <recommendedName>
        <fullName evidence="4">Tripartite tricarboxylate transporter TctB family protein</fullName>
    </recommendedName>
</protein>
<dbReference type="RefSeq" id="WP_260572738.1">
    <property type="nucleotide sequence ID" value="NZ_CP104205.1"/>
</dbReference>
<keyword evidence="3" id="KW-1185">Reference proteome</keyword>
<dbReference type="InterPro" id="IPR055529">
    <property type="entry name" value="DUF7103"/>
</dbReference>
<evidence type="ECO:0000313" key="2">
    <source>
        <dbReference type="EMBL" id="UWX54884.1"/>
    </source>
</evidence>
<keyword evidence="1" id="KW-0812">Transmembrane</keyword>
<feature type="transmembrane region" description="Helical" evidence="1">
    <location>
        <begin position="27"/>
        <end position="45"/>
    </location>
</feature>
<reference evidence="2" key="1">
    <citation type="submission" date="2022-09" db="EMBL/GenBank/DDBJ databases">
        <title>Maribacter litopenaei sp. nov., isolated from the intestinal tract of the Pacific White Shrimp, Litopenaeus vannamei.</title>
        <authorList>
            <person name="Kim S.Y."/>
            <person name="Hwang C.Y."/>
        </authorList>
    </citation>
    <scope>NUCLEOTIDE SEQUENCE</scope>
    <source>
        <strain evidence="2">HL-LV01</strain>
    </source>
</reference>